<proteinExistence type="predicted"/>
<evidence type="ECO:0000259" key="1">
    <source>
        <dbReference type="Pfam" id="PF14216"/>
    </source>
</evidence>
<gene>
    <name evidence="2" type="ORF">LCGC14_0228480</name>
</gene>
<dbReference type="InterPro" id="IPR025475">
    <property type="entry name" value="DUF4326"/>
</dbReference>
<dbReference type="AlphaFoldDB" id="A0A0F9UFP1"/>
<organism evidence="2">
    <name type="scientific">marine sediment metagenome</name>
    <dbReference type="NCBI Taxonomy" id="412755"/>
    <lineage>
        <taxon>unclassified sequences</taxon>
        <taxon>metagenomes</taxon>
        <taxon>ecological metagenomes</taxon>
    </lineage>
</organism>
<feature type="domain" description="DUF4326" evidence="1">
    <location>
        <begin position="14"/>
        <end position="84"/>
    </location>
</feature>
<reference evidence="2" key="1">
    <citation type="journal article" date="2015" name="Nature">
        <title>Complex archaea that bridge the gap between prokaryotes and eukaryotes.</title>
        <authorList>
            <person name="Spang A."/>
            <person name="Saw J.H."/>
            <person name="Jorgensen S.L."/>
            <person name="Zaremba-Niedzwiedzka K."/>
            <person name="Martijn J."/>
            <person name="Lind A.E."/>
            <person name="van Eijk R."/>
            <person name="Schleper C."/>
            <person name="Guy L."/>
            <person name="Ettema T.J."/>
        </authorList>
    </citation>
    <scope>NUCLEOTIDE SEQUENCE</scope>
</reference>
<sequence length="105" mass="11793">MNRPAVFNARKVGKHRAGAVYIGRPSVWGNPFSIGKDGDREEVIAKYIAWLHENPDFVERIRRELVGKDLICWCAPDACHGHILRDIAAGDPVPPIPQKDQLELI</sequence>
<evidence type="ECO:0000313" key="2">
    <source>
        <dbReference type="EMBL" id="KKN90479.1"/>
    </source>
</evidence>
<accession>A0A0F9UFP1</accession>
<comment type="caution">
    <text evidence="2">The sequence shown here is derived from an EMBL/GenBank/DDBJ whole genome shotgun (WGS) entry which is preliminary data.</text>
</comment>
<protein>
    <recommendedName>
        <fullName evidence="1">DUF4326 domain-containing protein</fullName>
    </recommendedName>
</protein>
<name>A0A0F9UFP1_9ZZZZ</name>
<dbReference type="EMBL" id="LAZR01000110">
    <property type="protein sequence ID" value="KKN90479.1"/>
    <property type="molecule type" value="Genomic_DNA"/>
</dbReference>
<dbReference type="Pfam" id="PF14216">
    <property type="entry name" value="DUF4326"/>
    <property type="match status" value="1"/>
</dbReference>